<protein>
    <submittedName>
        <fullName evidence="1">CLUMA_CG007513, isoform A</fullName>
    </submittedName>
</protein>
<evidence type="ECO:0000313" key="1">
    <source>
        <dbReference type="EMBL" id="CRK93987.1"/>
    </source>
</evidence>
<dbReference type="Proteomes" id="UP000183832">
    <property type="component" value="Unassembled WGS sequence"/>
</dbReference>
<proteinExistence type="predicted"/>
<dbReference type="EMBL" id="CVRI01000038">
    <property type="protein sequence ID" value="CRK93987.1"/>
    <property type="molecule type" value="Genomic_DNA"/>
</dbReference>
<keyword evidence="2" id="KW-1185">Reference proteome</keyword>
<dbReference type="AlphaFoldDB" id="A0A1J1I1A7"/>
<evidence type="ECO:0000313" key="2">
    <source>
        <dbReference type="Proteomes" id="UP000183832"/>
    </source>
</evidence>
<organism evidence="1 2">
    <name type="scientific">Clunio marinus</name>
    <dbReference type="NCBI Taxonomy" id="568069"/>
    <lineage>
        <taxon>Eukaryota</taxon>
        <taxon>Metazoa</taxon>
        <taxon>Ecdysozoa</taxon>
        <taxon>Arthropoda</taxon>
        <taxon>Hexapoda</taxon>
        <taxon>Insecta</taxon>
        <taxon>Pterygota</taxon>
        <taxon>Neoptera</taxon>
        <taxon>Endopterygota</taxon>
        <taxon>Diptera</taxon>
        <taxon>Nematocera</taxon>
        <taxon>Chironomoidea</taxon>
        <taxon>Chironomidae</taxon>
        <taxon>Clunio</taxon>
    </lineage>
</organism>
<accession>A0A1J1I1A7</accession>
<reference evidence="1 2" key="1">
    <citation type="submission" date="2015-04" db="EMBL/GenBank/DDBJ databases">
        <authorList>
            <person name="Syromyatnikov M.Y."/>
            <person name="Popov V.N."/>
        </authorList>
    </citation>
    <scope>NUCLEOTIDE SEQUENCE [LARGE SCALE GENOMIC DNA]</scope>
</reference>
<name>A0A1J1I1A7_9DIPT</name>
<gene>
    <name evidence="1" type="ORF">CLUMA_CG007513</name>
</gene>
<sequence>MTSLRTHVSRSCYCLVLIDKPSQKRFYVTVALGVDSLMMLLRKQQTEDDKYLLNDVRISRHFSKWSFYGSQQSI</sequence>